<dbReference type="KEGG" id="hir:HETIRDRAFT_62900"/>
<feature type="repeat" description="CHCR" evidence="5">
    <location>
        <begin position="698"/>
        <end position="842"/>
    </location>
</feature>
<evidence type="ECO:0000313" key="8">
    <source>
        <dbReference type="EMBL" id="ETW84196.1"/>
    </source>
</evidence>
<keyword evidence="2 4" id="KW-0813">Transport</keyword>
<dbReference type="GO" id="GO:0016236">
    <property type="term" value="P:macroautophagy"/>
    <property type="evidence" value="ECO:0007669"/>
    <property type="project" value="TreeGrafter"/>
</dbReference>
<comment type="similarity">
    <text evidence="1 4">Belongs to the VPS41 family.</text>
</comment>
<dbReference type="InterPro" id="IPR016902">
    <property type="entry name" value="Vps41"/>
</dbReference>
<reference evidence="8 9" key="1">
    <citation type="journal article" date="2012" name="New Phytol.">
        <title>Insight into trade-off between wood decay and parasitism from the genome of a fungal forest pathogen.</title>
        <authorList>
            <person name="Olson A."/>
            <person name="Aerts A."/>
            <person name="Asiegbu F."/>
            <person name="Belbahri L."/>
            <person name="Bouzid O."/>
            <person name="Broberg A."/>
            <person name="Canback B."/>
            <person name="Coutinho P.M."/>
            <person name="Cullen D."/>
            <person name="Dalman K."/>
            <person name="Deflorio G."/>
            <person name="van Diepen L.T."/>
            <person name="Dunand C."/>
            <person name="Duplessis S."/>
            <person name="Durling M."/>
            <person name="Gonthier P."/>
            <person name="Grimwood J."/>
            <person name="Fossdal C.G."/>
            <person name="Hansson D."/>
            <person name="Henrissat B."/>
            <person name="Hietala A."/>
            <person name="Himmelstrand K."/>
            <person name="Hoffmeister D."/>
            <person name="Hogberg N."/>
            <person name="James T.Y."/>
            <person name="Karlsson M."/>
            <person name="Kohler A."/>
            <person name="Kues U."/>
            <person name="Lee Y.H."/>
            <person name="Lin Y.C."/>
            <person name="Lind M."/>
            <person name="Lindquist E."/>
            <person name="Lombard V."/>
            <person name="Lucas S."/>
            <person name="Lunden K."/>
            <person name="Morin E."/>
            <person name="Murat C."/>
            <person name="Park J."/>
            <person name="Raffaello T."/>
            <person name="Rouze P."/>
            <person name="Salamov A."/>
            <person name="Schmutz J."/>
            <person name="Solheim H."/>
            <person name="Stahlberg J."/>
            <person name="Velez H."/>
            <person name="de Vries R.P."/>
            <person name="Wiebenga A."/>
            <person name="Woodward S."/>
            <person name="Yakovlev I."/>
            <person name="Garbelotto M."/>
            <person name="Martin F."/>
            <person name="Grigoriev I.V."/>
            <person name="Stenlid J."/>
        </authorList>
    </citation>
    <scope>NUCLEOTIDE SEQUENCE [LARGE SCALE GENOMIC DNA]</scope>
    <source>
        <strain evidence="8 9">TC 32-1</strain>
    </source>
</reference>
<dbReference type="GO" id="GO:0009267">
    <property type="term" value="P:cellular response to starvation"/>
    <property type="evidence" value="ECO:0007669"/>
    <property type="project" value="TreeGrafter"/>
</dbReference>
<dbReference type="RefSeq" id="XP_009543280.1">
    <property type="nucleotide sequence ID" value="XM_009544985.1"/>
</dbReference>
<keyword evidence="4" id="KW-0926">Vacuole</keyword>
<dbReference type="GeneID" id="20678622"/>
<dbReference type="Gene3D" id="2.130.10.10">
    <property type="entry name" value="YVTN repeat-like/Quinoprotein amine dehydrogenase"/>
    <property type="match status" value="1"/>
</dbReference>
<dbReference type="FunFam" id="1.25.40.10:FF:000350">
    <property type="entry name" value="Vacuolar protein sorting-associated protein 41 homolog"/>
    <property type="match status" value="1"/>
</dbReference>
<dbReference type="InterPro" id="IPR057780">
    <property type="entry name" value="Beta-prop_Vps41"/>
</dbReference>
<dbReference type="SMART" id="SM00299">
    <property type="entry name" value="CLH"/>
    <property type="match status" value="1"/>
</dbReference>
<dbReference type="SUPFAM" id="SSF50978">
    <property type="entry name" value="WD40 repeat-like"/>
    <property type="match status" value="1"/>
</dbReference>
<dbReference type="InterPro" id="IPR011990">
    <property type="entry name" value="TPR-like_helical_dom_sf"/>
</dbReference>
<accession>W4KGK7</accession>
<dbReference type="OrthoDB" id="244107at2759"/>
<dbReference type="InterPro" id="IPR000547">
    <property type="entry name" value="Clathrin_H-chain/VPS_repeat"/>
</dbReference>
<dbReference type="GO" id="GO:0030897">
    <property type="term" value="C:HOPS complex"/>
    <property type="evidence" value="ECO:0007669"/>
    <property type="project" value="UniProtKB-UniRule"/>
</dbReference>
<dbReference type="GO" id="GO:0000329">
    <property type="term" value="C:fungal-type vacuole membrane"/>
    <property type="evidence" value="ECO:0007669"/>
    <property type="project" value="UniProtKB-UniRule"/>
</dbReference>
<dbReference type="STRING" id="747525.W4KGK7"/>
<dbReference type="PIRSF" id="PIRSF028921">
    <property type="entry name" value="VPS41"/>
    <property type="match status" value="1"/>
</dbReference>
<evidence type="ECO:0000256" key="2">
    <source>
        <dbReference type="ARBA" id="ARBA00022448"/>
    </source>
</evidence>
<dbReference type="GO" id="GO:0005770">
    <property type="term" value="C:late endosome"/>
    <property type="evidence" value="ECO:0007669"/>
    <property type="project" value="UniProtKB-UniRule"/>
</dbReference>
<dbReference type="HOGENOM" id="CLU_001285_2_0_1"/>
<sequence>MPGESTDVTDALDEKPREVVIYDSPEGSVHSGIGELEVKPVVAEVQQDENEVEDEENEDSREQDENGDEDGDEDEETYESDDENEDEEDDEDEEPALKYERLGGAFQDLFKKDSASALAISCKLLAIGTHTGIVHVLDLDGKRVKSFKPHTASIIDICFDATADFVGTASIDGQVVIYSLNTPESYVFDMKRPMRTLALEPGFAKKGSRAFVCGGMAGNLIMHEKGWLGHKETTLHSGEGPIWQVRWRNRLIAWANDVGVKIYDVSSQTRITFIDRQPDGPRPDLFKCTLNWQDDSTLLIAWADVIKVARIRARPRTTTSSTSANMPPLLVEITAVFQLDCMISGIVPHPTRISSCNAHSHHRTPSVASASTSSVPTSLLALAYIPPDTSFLNEATDDRKQQARKSAERPELRIVSRGGEELAADALTVADFRSWSCNDYVIAEVDPEEVGETRAYVVLSPRDAIIVRPRDRKDHVAWLVERRRYEEALEEIESMEAADGEGGVDAAEIGQRYIEHLVGEGEFVKAAKLCPKVCGQDLKRWEDWIFAFAQKQELQAIIPYVPTESPKLGHLVYEMILAYFLANDRQALQQTINEWPKDIYDISAVIVAIQSELDRVTPDTTVLMECLATLYTANRQPGKALPYFLRLRRPNVFDLIREHNLFTSVQNQALLLVEFDHELMEKRKKDGIEVDDEYGAAITLLVDHTHAIPAARVVQQLQSRPRYLFLYLNALFAKDPQLASDFADTQVMVMAEYATSRLIDFLRASNYYNLEKAYHICMDRDLVPEMVFLLGRMGNNKKALNLIIERLGDVNRAIDFAKEQNDDDLWEDLLRYSETRPPFIRGLLENVGAEIDPIRLIRRIRNGLEIPGLKAALIKILQDFNLQISLLDGCRTILHGDSSDLVKRLHKDQTSGFFFTNKTPCLICTLPLRQTPQSLVLLFLCRHVVHARCVSGGENLPRQPDLAFASVTMGGAARGVSGKIAYTAMVRARLRPSCPVCHEKGEGKRT</sequence>
<organism evidence="8 9">
    <name type="scientific">Heterobasidion irregulare (strain TC 32-1)</name>
    <dbReference type="NCBI Taxonomy" id="747525"/>
    <lineage>
        <taxon>Eukaryota</taxon>
        <taxon>Fungi</taxon>
        <taxon>Dikarya</taxon>
        <taxon>Basidiomycota</taxon>
        <taxon>Agaricomycotina</taxon>
        <taxon>Agaricomycetes</taxon>
        <taxon>Russulales</taxon>
        <taxon>Bondarzewiaceae</taxon>
        <taxon>Heterobasidion</taxon>
        <taxon>Heterobasidion annosum species complex</taxon>
    </lineage>
</organism>
<evidence type="ECO:0000256" key="3">
    <source>
        <dbReference type="ARBA" id="ARBA00022927"/>
    </source>
</evidence>
<dbReference type="PROSITE" id="PS50236">
    <property type="entry name" value="CHCR"/>
    <property type="match status" value="1"/>
</dbReference>
<evidence type="ECO:0000256" key="1">
    <source>
        <dbReference type="ARBA" id="ARBA00009582"/>
    </source>
</evidence>
<dbReference type="SUPFAM" id="SSF48371">
    <property type="entry name" value="ARM repeat"/>
    <property type="match status" value="1"/>
</dbReference>
<evidence type="ECO:0000256" key="4">
    <source>
        <dbReference type="PIRNR" id="PIRNR028921"/>
    </source>
</evidence>
<dbReference type="Pfam" id="PF23556">
    <property type="entry name" value="TPR_Vps41"/>
    <property type="match status" value="1"/>
</dbReference>
<name>W4KGK7_HETIT</name>
<dbReference type="Pfam" id="PF23411">
    <property type="entry name" value="Beta-prop_Vps41"/>
    <property type="match status" value="2"/>
</dbReference>
<gene>
    <name evidence="8" type="ORF">HETIRDRAFT_62900</name>
</gene>
<dbReference type="Proteomes" id="UP000030671">
    <property type="component" value="Unassembled WGS sequence"/>
</dbReference>
<evidence type="ECO:0000313" key="9">
    <source>
        <dbReference type="Proteomes" id="UP000030671"/>
    </source>
</evidence>
<feature type="compositionally biased region" description="Acidic residues" evidence="6">
    <location>
        <begin position="46"/>
        <end position="94"/>
    </location>
</feature>
<feature type="domain" description="Vps41 beta-propeller" evidence="7">
    <location>
        <begin position="374"/>
        <end position="467"/>
    </location>
</feature>
<dbReference type="PANTHER" id="PTHR12616">
    <property type="entry name" value="VACUOLAR PROTEIN SORTING VPS41"/>
    <property type="match status" value="1"/>
</dbReference>
<comment type="subcellular location">
    <subcellularLocation>
        <location evidence="4">Vacuole</location>
    </subcellularLocation>
</comment>
<evidence type="ECO:0000259" key="7">
    <source>
        <dbReference type="Pfam" id="PF23411"/>
    </source>
</evidence>
<dbReference type="EMBL" id="KI925456">
    <property type="protein sequence ID" value="ETW84196.1"/>
    <property type="molecule type" value="Genomic_DNA"/>
</dbReference>
<keyword evidence="9" id="KW-1185">Reference proteome</keyword>
<dbReference type="eggNOG" id="KOG2066">
    <property type="taxonomic scope" value="Eukaryota"/>
</dbReference>
<comment type="function">
    <text evidence="4">Required for vacuolar assembly and vacuolar traffic.</text>
</comment>
<dbReference type="Gene3D" id="1.25.40.10">
    <property type="entry name" value="Tetratricopeptide repeat domain"/>
    <property type="match status" value="1"/>
</dbReference>
<dbReference type="PANTHER" id="PTHR12616:SF1">
    <property type="entry name" value="VACUOLAR PROTEIN SORTING-ASSOCIATED PROTEIN 41 HOMOLOG"/>
    <property type="match status" value="1"/>
</dbReference>
<evidence type="ECO:0000256" key="5">
    <source>
        <dbReference type="PROSITE-ProRule" id="PRU01006"/>
    </source>
</evidence>
<dbReference type="GO" id="GO:0034058">
    <property type="term" value="P:endosomal vesicle fusion"/>
    <property type="evidence" value="ECO:0007669"/>
    <property type="project" value="UniProtKB-UniRule"/>
</dbReference>
<dbReference type="SMART" id="SM00320">
    <property type="entry name" value="WD40"/>
    <property type="match status" value="1"/>
</dbReference>
<dbReference type="FunCoup" id="W4KGK7">
    <property type="interactions" value="297"/>
</dbReference>
<dbReference type="InterPro" id="IPR015943">
    <property type="entry name" value="WD40/YVTN_repeat-like_dom_sf"/>
</dbReference>
<dbReference type="InterPro" id="IPR036322">
    <property type="entry name" value="WD40_repeat_dom_sf"/>
</dbReference>
<proteinExistence type="inferred from homology"/>
<feature type="domain" description="Vps41 beta-propeller" evidence="7">
    <location>
        <begin position="97"/>
        <end position="348"/>
    </location>
</feature>
<dbReference type="AlphaFoldDB" id="W4KGK7"/>
<dbReference type="InterPro" id="IPR016024">
    <property type="entry name" value="ARM-type_fold"/>
</dbReference>
<keyword evidence="3 4" id="KW-0653">Protein transport</keyword>
<dbReference type="InterPro" id="IPR045111">
    <property type="entry name" value="Vps41/Vps8"/>
</dbReference>
<dbReference type="InParanoid" id="W4KGK7"/>
<dbReference type="GO" id="GO:0006623">
    <property type="term" value="P:protein targeting to vacuole"/>
    <property type="evidence" value="ECO:0007669"/>
    <property type="project" value="InterPro"/>
</dbReference>
<evidence type="ECO:0000256" key="6">
    <source>
        <dbReference type="SAM" id="MobiDB-lite"/>
    </source>
</evidence>
<protein>
    <recommendedName>
        <fullName evidence="4">Vacuolar protein sorting-associated protein 41</fullName>
    </recommendedName>
</protein>
<feature type="region of interest" description="Disordered" evidence="6">
    <location>
        <begin position="1"/>
        <end position="94"/>
    </location>
</feature>
<dbReference type="InterPro" id="IPR001680">
    <property type="entry name" value="WD40_rpt"/>
</dbReference>